<evidence type="ECO:0000256" key="2">
    <source>
        <dbReference type="ARBA" id="ARBA00022692"/>
    </source>
</evidence>
<feature type="domain" description="TonB C-terminal" evidence="7">
    <location>
        <begin position="174"/>
        <end position="242"/>
    </location>
</feature>
<keyword evidence="4 6" id="KW-0472">Membrane</keyword>
<dbReference type="NCBIfam" id="TIGR01352">
    <property type="entry name" value="tonB_Cterm"/>
    <property type="match status" value="1"/>
</dbReference>
<keyword evidence="3 6" id="KW-1133">Transmembrane helix</keyword>
<feature type="transmembrane region" description="Helical" evidence="6">
    <location>
        <begin position="12"/>
        <end position="33"/>
    </location>
</feature>
<feature type="compositionally biased region" description="Gly residues" evidence="5">
    <location>
        <begin position="129"/>
        <end position="159"/>
    </location>
</feature>
<evidence type="ECO:0000313" key="8">
    <source>
        <dbReference type="EMBL" id="UUR09275.1"/>
    </source>
</evidence>
<dbReference type="Proteomes" id="UP000831921">
    <property type="component" value="Chromosome"/>
</dbReference>
<keyword evidence="9" id="KW-1185">Reference proteome</keyword>
<evidence type="ECO:0000256" key="6">
    <source>
        <dbReference type="SAM" id="Phobius"/>
    </source>
</evidence>
<reference evidence="8 9" key="1">
    <citation type="submission" date="2022-05" db="EMBL/GenBank/DDBJ databases">
        <title>S8-45 Sphingomonas ultraviolaceadurans.</title>
        <authorList>
            <person name="Liu Y."/>
        </authorList>
    </citation>
    <scope>NUCLEOTIDE SEQUENCE [LARGE SCALE GENOMIC DNA]</scope>
    <source>
        <strain evidence="8 9">S8-45</strain>
    </source>
</reference>
<evidence type="ECO:0000259" key="7">
    <source>
        <dbReference type="Pfam" id="PF03544"/>
    </source>
</evidence>
<organism evidence="8 9">
    <name type="scientific">Sphingomonas glaciei</name>
    <dbReference type="NCBI Taxonomy" id="2938948"/>
    <lineage>
        <taxon>Bacteria</taxon>
        <taxon>Pseudomonadati</taxon>
        <taxon>Pseudomonadota</taxon>
        <taxon>Alphaproteobacteria</taxon>
        <taxon>Sphingomonadales</taxon>
        <taxon>Sphingomonadaceae</taxon>
        <taxon>Sphingomonas</taxon>
    </lineage>
</organism>
<protein>
    <submittedName>
        <fullName evidence="8">Energy transducer TonB</fullName>
    </submittedName>
</protein>
<accession>A0ABY5MXU6</accession>
<sequence>MQPSPLNSRDRAGAITLVILVHAGVLAGLLTLGSSASLTHSLQRPLEIFDVVPPEEPVPPRPPPVVVESRAVPKEEGAAAPPARKAEASPVKQVEPVVQLPPTPPPVIVAPTLGAGSAPSAGAAPVDGTGSGAGGQGSGTGSGGAGSGPGGGGDGGEGAGPSVIQATTLTGRSYPREVLRVWPRGGRVFVAVRVQVDGRATDCKVNRSSGNPIVDQWTCRLVEERVRFRPALDGQGRPEVRWYGYVQAPVNF</sequence>
<comment type="subcellular location">
    <subcellularLocation>
        <location evidence="1">Membrane</location>
        <topology evidence="1">Single-pass membrane protein</topology>
    </subcellularLocation>
</comment>
<gene>
    <name evidence="8" type="ORF">M1K48_06605</name>
</gene>
<dbReference type="InterPro" id="IPR037682">
    <property type="entry name" value="TonB_C"/>
</dbReference>
<dbReference type="InterPro" id="IPR006260">
    <property type="entry name" value="TonB/TolA_C"/>
</dbReference>
<dbReference type="RefSeq" id="WP_249505043.1">
    <property type="nucleotide sequence ID" value="NZ_CP097253.1"/>
</dbReference>
<evidence type="ECO:0000256" key="4">
    <source>
        <dbReference type="ARBA" id="ARBA00023136"/>
    </source>
</evidence>
<name>A0ABY5MXU6_9SPHN</name>
<dbReference type="SUPFAM" id="SSF74653">
    <property type="entry name" value="TolA/TonB C-terminal domain"/>
    <property type="match status" value="1"/>
</dbReference>
<feature type="region of interest" description="Disordered" evidence="5">
    <location>
        <begin position="73"/>
        <end position="169"/>
    </location>
</feature>
<keyword evidence="2 6" id="KW-0812">Transmembrane</keyword>
<proteinExistence type="predicted"/>
<evidence type="ECO:0000256" key="3">
    <source>
        <dbReference type="ARBA" id="ARBA00022989"/>
    </source>
</evidence>
<dbReference type="Pfam" id="PF03544">
    <property type="entry name" value="TonB_C"/>
    <property type="match status" value="1"/>
</dbReference>
<feature type="compositionally biased region" description="Pro residues" evidence="5">
    <location>
        <begin position="99"/>
        <end position="108"/>
    </location>
</feature>
<dbReference type="EMBL" id="CP097253">
    <property type="protein sequence ID" value="UUR09275.1"/>
    <property type="molecule type" value="Genomic_DNA"/>
</dbReference>
<evidence type="ECO:0000256" key="1">
    <source>
        <dbReference type="ARBA" id="ARBA00004167"/>
    </source>
</evidence>
<evidence type="ECO:0000256" key="5">
    <source>
        <dbReference type="SAM" id="MobiDB-lite"/>
    </source>
</evidence>
<dbReference type="Gene3D" id="3.30.1150.10">
    <property type="match status" value="1"/>
</dbReference>
<evidence type="ECO:0000313" key="9">
    <source>
        <dbReference type="Proteomes" id="UP000831921"/>
    </source>
</evidence>
<feature type="compositionally biased region" description="Low complexity" evidence="5">
    <location>
        <begin position="109"/>
        <end position="128"/>
    </location>
</feature>